<dbReference type="PANTHER" id="PTHR30160:SF1">
    <property type="entry name" value="LIPOPOLYSACCHARIDE 1,2-N-ACETYLGLUCOSAMINETRANSFERASE-RELATED"/>
    <property type="match status" value="1"/>
</dbReference>
<comment type="caution">
    <text evidence="3">The sequence shown here is derived from an EMBL/GenBank/DDBJ whole genome shotgun (WGS) entry which is preliminary data.</text>
</comment>
<reference evidence="3 4" key="1">
    <citation type="journal article" date="2018" name="Int. J. Syst. Evol. Microbiol.">
        <title>Parvibium lacunae gen. nov., sp. nov., a new member of the family Alcaligenaceae isolated from a freshwater pond.</title>
        <authorList>
            <person name="Chen W.M."/>
            <person name="Xie P.B."/>
            <person name="Hsu M.Y."/>
            <person name="Sheu S.Y."/>
        </authorList>
    </citation>
    <scope>NUCLEOTIDE SEQUENCE [LARGE SCALE GENOMIC DNA]</scope>
    <source>
        <strain evidence="3 4">KMB9</strain>
    </source>
</reference>
<proteinExistence type="predicted"/>
<dbReference type="GO" id="GO:0008713">
    <property type="term" value="F:ADP-heptose-lipopolysaccharide heptosyltransferase activity"/>
    <property type="evidence" value="ECO:0007669"/>
    <property type="project" value="TreeGrafter"/>
</dbReference>
<evidence type="ECO:0000256" key="2">
    <source>
        <dbReference type="ARBA" id="ARBA00022679"/>
    </source>
</evidence>
<dbReference type="CDD" id="cd03789">
    <property type="entry name" value="GT9_LPS_heptosyltransferase"/>
    <property type="match status" value="1"/>
</dbReference>
<dbReference type="OrthoDB" id="9797795at2"/>
<gene>
    <name evidence="3" type="ORF">DU000_05685</name>
</gene>
<evidence type="ECO:0000313" key="4">
    <source>
        <dbReference type="Proteomes" id="UP000252357"/>
    </source>
</evidence>
<dbReference type="GO" id="GO:0005829">
    <property type="term" value="C:cytosol"/>
    <property type="evidence" value="ECO:0007669"/>
    <property type="project" value="TreeGrafter"/>
</dbReference>
<accession>A0A368L414</accession>
<keyword evidence="1" id="KW-0328">Glycosyltransferase</keyword>
<dbReference type="InterPro" id="IPR002201">
    <property type="entry name" value="Glyco_trans_9"/>
</dbReference>
<dbReference type="SUPFAM" id="SSF53756">
    <property type="entry name" value="UDP-Glycosyltransferase/glycogen phosphorylase"/>
    <property type="match status" value="1"/>
</dbReference>
<dbReference type="PANTHER" id="PTHR30160">
    <property type="entry name" value="TETRAACYLDISACCHARIDE 4'-KINASE-RELATED"/>
    <property type="match status" value="1"/>
</dbReference>
<dbReference type="EMBL" id="QPGB01000002">
    <property type="protein sequence ID" value="RCS58314.1"/>
    <property type="molecule type" value="Genomic_DNA"/>
</dbReference>
<keyword evidence="4" id="KW-1185">Reference proteome</keyword>
<dbReference type="GO" id="GO:0009244">
    <property type="term" value="P:lipopolysaccharide core region biosynthetic process"/>
    <property type="evidence" value="ECO:0007669"/>
    <property type="project" value="TreeGrafter"/>
</dbReference>
<dbReference type="Pfam" id="PF01075">
    <property type="entry name" value="Glyco_transf_9"/>
    <property type="match status" value="1"/>
</dbReference>
<name>A0A368L414_9BURK</name>
<keyword evidence="2 3" id="KW-0808">Transferase</keyword>
<dbReference type="AlphaFoldDB" id="A0A368L414"/>
<evidence type="ECO:0000256" key="1">
    <source>
        <dbReference type="ARBA" id="ARBA00022676"/>
    </source>
</evidence>
<dbReference type="Proteomes" id="UP000252357">
    <property type="component" value="Unassembled WGS sequence"/>
</dbReference>
<organism evidence="3 4">
    <name type="scientific">Parvibium lacunae</name>
    <dbReference type="NCBI Taxonomy" id="1888893"/>
    <lineage>
        <taxon>Bacteria</taxon>
        <taxon>Pseudomonadati</taxon>
        <taxon>Pseudomonadota</taxon>
        <taxon>Betaproteobacteria</taxon>
        <taxon>Burkholderiales</taxon>
        <taxon>Alcaligenaceae</taxon>
        <taxon>Parvibium</taxon>
    </lineage>
</organism>
<dbReference type="InterPro" id="IPR051199">
    <property type="entry name" value="LPS_LOS_Heptosyltrfase"/>
</dbReference>
<evidence type="ECO:0000313" key="3">
    <source>
        <dbReference type="EMBL" id="RCS58314.1"/>
    </source>
</evidence>
<sequence length="343" mass="38041">MKKILIVRRDNIGDLVCTLPLLEAIKAQEPDSQLYAYVNRYNAPILQHYVSQHARPDPTKVLAGYWAYQKDKHRLPGETRLGIFWQRWKQAQQMRQHQFDWVLLAGGINDSTLRWAQWLKPTQIVRQDQLAQYAGAHEVERTCSLLTALGLPYQTPVATLRPDSATASLLASTLPAHLPVQRVAIHISARKPSQRWPVGHFIELANTLAAQGLGVLLFWAPGSAQDPTHPGDDDKLRHILAQCDRRHVVPVRTDTLSELIAGLDLAQSVICADGGAMHVAAALGKPIVALFGDSEASRWHPWGVPHVVLQDPARDVQHLTVSQVFTAWQGLLTDGAVIKPPIG</sequence>
<protein>
    <submittedName>
        <fullName evidence="3">Lipopolysaccharide heptosyltransferase family protein</fullName>
    </submittedName>
</protein>
<dbReference type="RefSeq" id="WP_114402396.1">
    <property type="nucleotide sequence ID" value="NZ_QPGB01000002.1"/>
</dbReference>
<dbReference type="Gene3D" id="3.40.50.2000">
    <property type="entry name" value="Glycogen Phosphorylase B"/>
    <property type="match status" value="2"/>
</dbReference>